<dbReference type="SUPFAM" id="SSF55874">
    <property type="entry name" value="ATPase domain of HSP90 chaperone/DNA topoisomerase II/histidine kinase"/>
    <property type="match status" value="1"/>
</dbReference>
<keyword evidence="6 11" id="KW-0418">Kinase</keyword>
<gene>
    <name evidence="11" type="ORF">GKIL_0156</name>
</gene>
<dbReference type="PANTHER" id="PTHR24421:SF10">
    <property type="entry name" value="NITRATE_NITRITE SENSOR PROTEIN NARQ"/>
    <property type="match status" value="1"/>
</dbReference>
<evidence type="ECO:0000313" key="11">
    <source>
        <dbReference type="EMBL" id="AGY56403.1"/>
    </source>
</evidence>
<feature type="transmembrane region" description="Helical" evidence="9">
    <location>
        <begin position="120"/>
        <end position="138"/>
    </location>
</feature>
<keyword evidence="8" id="KW-0902">Two-component regulatory system</keyword>
<dbReference type="InterPro" id="IPR003594">
    <property type="entry name" value="HATPase_dom"/>
</dbReference>
<dbReference type="InterPro" id="IPR036890">
    <property type="entry name" value="HATPase_C_sf"/>
</dbReference>
<keyword evidence="5" id="KW-0547">Nucleotide-binding</keyword>
<feature type="transmembrane region" description="Helical" evidence="9">
    <location>
        <begin position="50"/>
        <end position="68"/>
    </location>
</feature>
<organism evidence="11 12">
    <name type="scientific">Gloeobacter kilaueensis (strain ATCC BAA-2537 / CCAP 1431/1 / ULC 316 / JS1)</name>
    <dbReference type="NCBI Taxonomy" id="1183438"/>
    <lineage>
        <taxon>Bacteria</taxon>
        <taxon>Bacillati</taxon>
        <taxon>Cyanobacteriota</taxon>
        <taxon>Cyanophyceae</taxon>
        <taxon>Gloeobacterales</taxon>
        <taxon>Gloeobacteraceae</taxon>
        <taxon>Gloeobacter</taxon>
    </lineage>
</organism>
<dbReference type="InterPro" id="IPR050482">
    <property type="entry name" value="Sensor_HK_TwoCompSys"/>
</dbReference>
<dbReference type="GO" id="GO:0005524">
    <property type="term" value="F:ATP binding"/>
    <property type="evidence" value="ECO:0007669"/>
    <property type="project" value="UniProtKB-KW"/>
</dbReference>
<evidence type="ECO:0000313" key="12">
    <source>
        <dbReference type="Proteomes" id="UP000017396"/>
    </source>
</evidence>
<proteinExistence type="predicted"/>
<keyword evidence="7" id="KW-0067">ATP-binding</keyword>
<dbReference type="AlphaFoldDB" id="U5QC58"/>
<name>U5QC58_GLOK1</name>
<dbReference type="KEGG" id="glj:GKIL_0156"/>
<dbReference type="STRING" id="1183438.GKIL_0156"/>
<evidence type="ECO:0000256" key="7">
    <source>
        <dbReference type="ARBA" id="ARBA00022840"/>
    </source>
</evidence>
<dbReference type="CDD" id="cd16917">
    <property type="entry name" value="HATPase_UhpB-NarQ-NarX-like"/>
    <property type="match status" value="1"/>
</dbReference>
<dbReference type="eggNOG" id="COG4585">
    <property type="taxonomic scope" value="Bacteria"/>
</dbReference>
<evidence type="ECO:0000256" key="1">
    <source>
        <dbReference type="ARBA" id="ARBA00000085"/>
    </source>
</evidence>
<keyword evidence="9" id="KW-0812">Transmembrane</keyword>
<dbReference type="HOGENOM" id="CLU_000445_20_15_3"/>
<protein>
    <recommendedName>
        <fullName evidence="2">histidine kinase</fullName>
        <ecNumber evidence="2">2.7.13.3</ecNumber>
    </recommendedName>
</protein>
<dbReference type="EC" id="2.7.13.3" evidence="2"/>
<dbReference type="GO" id="GO:0046983">
    <property type="term" value="F:protein dimerization activity"/>
    <property type="evidence" value="ECO:0007669"/>
    <property type="project" value="InterPro"/>
</dbReference>
<evidence type="ECO:0000256" key="2">
    <source>
        <dbReference type="ARBA" id="ARBA00012438"/>
    </source>
</evidence>
<dbReference type="GO" id="GO:0016020">
    <property type="term" value="C:membrane"/>
    <property type="evidence" value="ECO:0007669"/>
    <property type="project" value="InterPro"/>
</dbReference>
<dbReference type="GO" id="GO:0000155">
    <property type="term" value="F:phosphorelay sensor kinase activity"/>
    <property type="evidence" value="ECO:0007669"/>
    <property type="project" value="InterPro"/>
</dbReference>
<evidence type="ECO:0000256" key="9">
    <source>
        <dbReference type="SAM" id="Phobius"/>
    </source>
</evidence>
<evidence type="ECO:0000256" key="5">
    <source>
        <dbReference type="ARBA" id="ARBA00022741"/>
    </source>
</evidence>
<dbReference type="EMBL" id="CP003587">
    <property type="protein sequence ID" value="AGY56403.1"/>
    <property type="molecule type" value="Genomic_DNA"/>
</dbReference>
<evidence type="ECO:0000256" key="4">
    <source>
        <dbReference type="ARBA" id="ARBA00022679"/>
    </source>
</evidence>
<evidence type="ECO:0000256" key="3">
    <source>
        <dbReference type="ARBA" id="ARBA00022553"/>
    </source>
</evidence>
<accession>U5QC58</accession>
<keyword evidence="12" id="KW-1185">Reference proteome</keyword>
<feature type="domain" description="Histidine kinase/HSP90-like ATPase" evidence="10">
    <location>
        <begin position="343"/>
        <end position="435"/>
    </location>
</feature>
<dbReference type="Pfam" id="PF07730">
    <property type="entry name" value="HisKA_3"/>
    <property type="match status" value="1"/>
</dbReference>
<dbReference type="OrthoDB" id="199946at2"/>
<dbReference type="Gene3D" id="1.20.5.1930">
    <property type="match status" value="1"/>
</dbReference>
<dbReference type="PANTHER" id="PTHR24421">
    <property type="entry name" value="NITRATE/NITRITE SENSOR PROTEIN NARX-RELATED"/>
    <property type="match status" value="1"/>
</dbReference>
<dbReference type="Pfam" id="PF02518">
    <property type="entry name" value="HATPase_c"/>
    <property type="match status" value="1"/>
</dbReference>
<evidence type="ECO:0000256" key="8">
    <source>
        <dbReference type="ARBA" id="ARBA00023012"/>
    </source>
</evidence>
<reference evidence="11 12" key="1">
    <citation type="journal article" date="2013" name="PLoS ONE">
        <title>Cultivation and Complete Genome Sequencing of Gloeobacter kilaueensis sp. nov., from a Lava Cave in Kilauea Caldera, Hawai'i.</title>
        <authorList>
            <person name="Saw J.H."/>
            <person name="Schatz M."/>
            <person name="Brown M.V."/>
            <person name="Kunkel D.D."/>
            <person name="Foster J.S."/>
            <person name="Shick H."/>
            <person name="Christensen S."/>
            <person name="Hou S."/>
            <person name="Wan X."/>
            <person name="Donachie S.P."/>
        </authorList>
    </citation>
    <scope>NUCLEOTIDE SEQUENCE [LARGE SCALE GENOMIC DNA]</scope>
    <source>
        <strain evidence="12">JS</strain>
    </source>
</reference>
<feature type="transmembrane region" description="Helical" evidence="9">
    <location>
        <begin position="75"/>
        <end position="92"/>
    </location>
</feature>
<comment type="catalytic activity">
    <reaction evidence="1">
        <text>ATP + protein L-histidine = ADP + protein N-phospho-L-histidine.</text>
        <dbReference type="EC" id="2.7.13.3"/>
    </reaction>
</comment>
<keyword evidence="3" id="KW-0597">Phosphoprotein</keyword>
<evidence type="ECO:0000256" key="6">
    <source>
        <dbReference type="ARBA" id="ARBA00022777"/>
    </source>
</evidence>
<dbReference type="Gene3D" id="3.30.565.10">
    <property type="entry name" value="Histidine kinase-like ATPase, C-terminal domain"/>
    <property type="match status" value="1"/>
</dbReference>
<feature type="transmembrane region" description="Helical" evidence="9">
    <location>
        <begin position="181"/>
        <end position="204"/>
    </location>
</feature>
<sequence>MPAFRVPGALFEKREPFTFLLYLEWILLAVALLTEIWPGPELHFGRPFPFVRVAVVLVFALLGLRLPTRSLTAKLFYMAVSFALIIAAMVSVGSPFNMAPFLLLLLVIRSCLIFPLSGRLTVAGLVFVTFVFFSFWRVQALPGERPWRVHRHFHREALPPGADRPPPRNLFLPPDEDYQLFILRLTLNSALLFGAGLAFVLLLINAMLNEYANRQKLALANQRLRLYAQRIEDQATLQERNRIARDIHDSLGHSLTALNMQMEMALALIPSAPQKAEGYLIDAKHLGTQALQSVRQSVSALRSDPLLGMALPEALEQLTQTFVQSTRLEVERTIDLAGPLPPEIAVAVYRIAQEGLTNISRHAAATKVELEVRQLPGMLHLRLEDDGQGFDPAQNATGFGLEGMRERAAALAAGLVIDSAPAKGCRIYADFPLPEVL</sequence>
<keyword evidence="4 11" id="KW-0808">Transferase</keyword>
<feature type="transmembrane region" description="Helical" evidence="9">
    <location>
        <begin position="20"/>
        <end position="38"/>
    </location>
</feature>
<dbReference type="InterPro" id="IPR011712">
    <property type="entry name" value="Sig_transdc_His_kin_sub3_dim/P"/>
</dbReference>
<dbReference type="Proteomes" id="UP000017396">
    <property type="component" value="Chromosome"/>
</dbReference>
<dbReference type="SMART" id="SM00387">
    <property type="entry name" value="HATPase_c"/>
    <property type="match status" value="1"/>
</dbReference>
<evidence type="ECO:0000259" key="10">
    <source>
        <dbReference type="SMART" id="SM00387"/>
    </source>
</evidence>
<keyword evidence="9" id="KW-1133">Transmembrane helix</keyword>
<keyword evidence="9" id="KW-0472">Membrane</keyword>